<dbReference type="AlphaFoldDB" id="A0A8H8WPG8"/>
<gene>
    <name evidence="1" type="ORF">mvi_04140</name>
</gene>
<dbReference type="EMBL" id="AP024145">
    <property type="protein sequence ID" value="BCM81953.1"/>
    <property type="molecule type" value="Genomic_DNA"/>
</dbReference>
<organism evidence="1 2">
    <name type="scientific">Methylobacterium indicum</name>
    <dbReference type="NCBI Taxonomy" id="1775910"/>
    <lineage>
        <taxon>Bacteria</taxon>
        <taxon>Pseudomonadati</taxon>
        <taxon>Pseudomonadota</taxon>
        <taxon>Alphaproteobacteria</taxon>
        <taxon>Hyphomicrobiales</taxon>
        <taxon>Methylobacteriaceae</taxon>
        <taxon>Methylobacterium</taxon>
    </lineage>
</organism>
<sequence length="90" mass="9770">MPAASFAPKRRSGLLERHAFRPGILTTVRPRAVRLPSSYPLADSVPEPDLADRPMPLPAVAELVYRDNESLGPIGPEASRLRRVQGSVDG</sequence>
<protein>
    <submittedName>
        <fullName evidence="1">Uncharacterized protein</fullName>
    </submittedName>
</protein>
<reference evidence="1" key="1">
    <citation type="submission" date="2020-11" db="EMBL/GenBank/DDBJ databases">
        <title>Complete genome sequence of a novel pathogenic Methylobacterium strain isolated from rice in Vietnam.</title>
        <authorList>
            <person name="Lai K."/>
            <person name="Okazaki S."/>
            <person name="Higashi K."/>
            <person name="Mori H."/>
            <person name="Toyoda A."/>
            <person name="Kurokawa K."/>
        </authorList>
    </citation>
    <scope>NUCLEOTIDE SEQUENCE</scope>
    <source>
        <strain evidence="1">VL1</strain>
    </source>
</reference>
<name>A0A8H8WPG8_9HYPH</name>
<dbReference type="KEGG" id="mind:mvi_04140"/>
<accession>A0A8H8WPG8</accession>
<proteinExistence type="predicted"/>
<evidence type="ECO:0000313" key="2">
    <source>
        <dbReference type="Proteomes" id="UP000663508"/>
    </source>
</evidence>
<dbReference type="Proteomes" id="UP000663508">
    <property type="component" value="Chromosome"/>
</dbReference>
<evidence type="ECO:0000313" key="1">
    <source>
        <dbReference type="EMBL" id="BCM81953.1"/>
    </source>
</evidence>